<evidence type="ECO:0000259" key="4">
    <source>
        <dbReference type="Pfam" id="PF22939"/>
    </source>
</evidence>
<feature type="repeat" description="ANK" evidence="2">
    <location>
        <begin position="1055"/>
        <end position="1087"/>
    </location>
</feature>
<dbReference type="GO" id="GO:0009116">
    <property type="term" value="P:nucleoside metabolic process"/>
    <property type="evidence" value="ECO:0007669"/>
    <property type="project" value="InterPro"/>
</dbReference>
<sequence length="1150" mass="129220">MSEPANYVVGWICAIATEYVAAQEFLDEEHEQPTFVSPNDTNNYTLGKIGGHNVVIAVFPDGEYGTASAASVATNMLNSFPNIRIGLMVGIAGGVPSERHDVRLGDVVVSTSRNGEGGVFQYDFGKSLQGQSFQHTYFLNQAPTTLRTAITGIRAQYKRKGHRLQEAVNKIIDGNMRLRQEYQKPQPNIDRLFKAEVIHDLRGCAGFCADNPFNLIPRRERTEYEDNPVIHYGLIASANQLMKDARIRDRLAADKDVLCFEMSAAGLMNSFPCLVIRGICDYSDSHSNKEWQGYAAMVAAAYAKDLLSRIPTNRVAAEKRIGDILSGLQDAAEAHRDIAQRQLDIQENALRKDWSDDREECLQLFRLTSGSKDATYEWYKDHVEARIEGTCEWFLHHQNFQKWLEQDAGPLFVSADPGCGKSVLAKYLIDDRLPRSATICYFFFKDQDQNTIRQALCAVLHQLFSQKPLLVEHAMKEFKKNGNGLINSTRLLWTILGNAVRDPHAGTIIIVLDALDECAESEIEDLIKSVQSQFRSDHCKLKYLLTSRPYEQIVCKFMGLLGSFPYVRIPGEEESESVSREVNHVIQFRVEQLAKEKQLSVEVKNHLAKKLLRIPHRTYLWVYLVFDYLAAELFKKTPNGIDSTIATMPKSVYEAYEQILSKSKKGLLVRRALSIILVASRPLTLSEMNVALNVDYTSKSNRDLDLEEDNEFMLRLRTECGLFVSVYHNRVYFLHQTAREFLLARSQSIVLLENSWQHSITGQEGHRVLAEVCVVYLGFLNTRATPRDTKGEIDQHLDCYKFIVYAAKNWVTHFLKAGLSASDDIVHPALSICDPNSKSCSAWFSIQWNSTFPMQVEKFTTLTISSYFGLEIIVKLLLDGGADCELKDSHGEKPLSWAARNRHDNIVKLLLHKGAECEAKEIFGQSLLSWAVRNDHEGIVKPLLDRGADSETKDSQGQTPLSWAAETGREAMVKLLLDGGADCESKDSHGETPLSWAARNGHDTIVNLLLHRGAECEAKEIFGQTLLSWAARNGREAIVKPLLDRGADCESKSLFDKTPLSWAAETGHEAIVKLLLDRDVQCEAKDIFGQTPLSWAAENGHEAIVKLLLDRGADCKSKDNHGRTPLEWAARNGHKAIFKMLVDRDAHLGP</sequence>
<dbReference type="PROSITE" id="PS50088">
    <property type="entry name" value="ANK_REPEAT"/>
    <property type="match status" value="8"/>
</dbReference>
<gene>
    <name evidence="7" type="ORF">PEBR_14662</name>
</gene>
<evidence type="ECO:0000313" key="8">
    <source>
        <dbReference type="Proteomes" id="UP000190744"/>
    </source>
</evidence>
<dbReference type="InterPro" id="IPR002110">
    <property type="entry name" value="Ankyrin_rpt"/>
</dbReference>
<keyword evidence="2" id="KW-0040">ANK repeat</keyword>
<dbReference type="InterPro" id="IPR054471">
    <property type="entry name" value="GPIID_WHD"/>
</dbReference>
<dbReference type="Pfam" id="PF24883">
    <property type="entry name" value="NPHP3_N"/>
    <property type="match status" value="1"/>
</dbReference>
<dbReference type="Gene3D" id="3.40.50.1580">
    <property type="entry name" value="Nucleoside phosphorylase domain"/>
    <property type="match status" value="1"/>
</dbReference>
<dbReference type="Proteomes" id="UP000190744">
    <property type="component" value="Unassembled WGS sequence"/>
</dbReference>
<dbReference type="Pfam" id="PF00023">
    <property type="entry name" value="Ank"/>
    <property type="match status" value="2"/>
</dbReference>
<accession>A0A1S9RR88</accession>
<dbReference type="SMART" id="SM00248">
    <property type="entry name" value="ANK"/>
    <property type="match status" value="9"/>
</dbReference>
<organism evidence="7 8">
    <name type="scientific">Penicillium brasilianum</name>
    <dbReference type="NCBI Taxonomy" id="104259"/>
    <lineage>
        <taxon>Eukaryota</taxon>
        <taxon>Fungi</taxon>
        <taxon>Dikarya</taxon>
        <taxon>Ascomycota</taxon>
        <taxon>Pezizomycotina</taxon>
        <taxon>Eurotiomycetes</taxon>
        <taxon>Eurotiomycetidae</taxon>
        <taxon>Eurotiales</taxon>
        <taxon>Aspergillaceae</taxon>
        <taxon>Penicillium</taxon>
    </lineage>
</organism>
<evidence type="ECO:0000313" key="7">
    <source>
        <dbReference type="EMBL" id="OOQ88032.1"/>
    </source>
</evidence>
<feature type="repeat" description="ANK" evidence="2">
    <location>
        <begin position="956"/>
        <end position="988"/>
    </location>
</feature>
<feature type="repeat" description="ANK" evidence="2">
    <location>
        <begin position="890"/>
        <end position="922"/>
    </location>
</feature>
<dbReference type="InterPro" id="IPR036770">
    <property type="entry name" value="Ankyrin_rpt-contain_sf"/>
</dbReference>
<dbReference type="Pfam" id="PF22939">
    <property type="entry name" value="WHD_GPIID"/>
    <property type="match status" value="1"/>
</dbReference>
<protein>
    <submittedName>
        <fullName evidence="7">Uncharacterized protein</fullName>
    </submittedName>
</protein>
<dbReference type="InterPro" id="IPR035994">
    <property type="entry name" value="Nucleoside_phosphorylase_sf"/>
</dbReference>
<dbReference type="InterPro" id="IPR027417">
    <property type="entry name" value="P-loop_NTPase"/>
</dbReference>
<name>A0A1S9RR88_PENBI</name>
<feature type="domain" description="GPI inositol-deacylase winged helix" evidence="4">
    <location>
        <begin position="658"/>
        <end position="745"/>
    </location>
</feature>
<dbReference type="SUPFAM" id="SSF52540">
    <property type="entry name" value="P-loop containing nucleoside triphosphate hydrolases"/>
    <property type="match status" value="1"/>
</dbReference>
<feature type="repeat" description="ANK" evidence="2">
    <location>
        <begin position="1088"/>
        <end position="1120"/>
    </location>
</feature>
<evidence type="ECO:0000256" key="2">
    <source>
        <dbReference type="PROSITE-ProRule" id="PRU00023"/>
    </source>
</evidence>
<dbReference type="InterPro" id="IPR056884">
    <property type="entry name" value="NPHP3-like_N"/>
</dbReference>
<evidence type="ECO:0000259" key="5">
    <source>
        <dbReference type="Pfam" id="PF23239"/>
    </source>
</evidence>
<dbReference type="PRINTS" id="PR01415">
    <property type="entry name" value="ANKYRIN"/>
</dbReference>
<dbReference type="InterPro" id="IPR039323">
    <property type="entry name" value="ANKRD_45/46/60"/>
</dbReference>
<dbReference type="SUPFAM" id="SSF48403">
    <property type="entry name" value="Ankyrin repeat"/>
    <property type="match status" value="1"/>
</dbReference>
<dbReference type="AlphaFoldDB" id="A0A1S9RR88"/>
<dbReference type="SUPFAM" id="SSF53167">
    <property type="entry name" value="Purine and uridine phosphorylases"/>
    <property type="match status" value="1"/>
</dbReference>
<reference evidence="8" key="1">
    <citation type="submission" date="2015-09" db="EMBL/GenBank/DDBJ databases">
        <authorList>
            <person name="Fill T.P."/>
            <person name="Baretta J.F."/>
            <person name="de Almeida L.G."/>
            <person name="Rocha M."/>
            <person name="de Souza D.H."/>
            <person name="Malavazi I."/>
            <person name="Cerdeira L.T."/>
            <person name="Hong H."/>
            <person name="Samborskyy M."/>
            <person name="de Vasconcelos A.T."/>
            <person name="Leadlay P."/>
            <person name="Rodrigues-Filho E."/>
        </authorList>
    </citation>
    <scope>NUCLEOTIDE SEQUENCE [LARGE SCALE GENOMIC DNA]</scope>
    <source>
        <strain evidence="8">LaBioMMi 136</strain>
    </source>
</reference>
<feature type="domain" description="DUF7069" evidence="5">
    <location>
        <begin position="578"/>
        <end position="642"/>
    </location>
</feature>
<evidence type="ECO:0000256" key="1">
    <source>
        <dbReference type="ARBA" id="ARBA00022737"/>
    </source>
</evidence>
<evidence type="ECO:0000259" key="6">
    <source>
        <dbReference type="Pfam" id="PF24883"/>
    </source>
</evidence>
<feature type="repeat" description="ANK" evidence="2">
    <location>
        <begin position="1022"/>
        <end position="1054"/>
    </location>
</feature>
<keyword evidence="1" id="KW-0677">Repeat</keyword>
<comment type="caution">
    <text evidence="7">The sequence shown here is derived from an EMBL/GenBank/DDBJ whole genome shotgun (WGS) entry which is preliminary data.</text>
</comment>
<feature type="domain" description="Nephrocystin 3-like N-terminal" evidence="6">
    <location>
        <begin position="389"/>
        <end position="548"/>
    </location>
</feature>
<dbReference type="PANTHER" id="PTHR22677">
    <property type="entry name" value="ANKYRIN REPEAT DOMAIN-CONTAINING PROTEIN 60"/>
    <property type="match status" value="1"/>
</dbReference>
<evidence type="ECO:0000259" key="3">
    <source>
        <dbReference type="Pfam" id="PF01048"/>
    </source>
</evidence>
<dbReference type="Gene3D" id="3.40.50.300">
    <property type="entry name" value="P-loop containing nucleotide triphosphate hydrolases"/>
    <property type="match status" value="1"/>
</dbReference>
<feature type="repeat" description="ANK" evidence="2">
    <location>
        <begin position="1121"/>
        <end position="1150"/>
    </location>
</feature>
<feature type="repeat" description="ANK" evidence="2">
    <location>
        <begin position="923"/>
        <end position="955"/>
    </location>
</feature>
<proteinExistence type="predicted"/>
<dbReference type="InterPro" id="IPR000845">
    <property type="entry name" value="Nucleoside_phosphorylase_d"/>
</dbReference>
<dbReference type="GO" id="GO:0003824">
    <property type="term" value="F:catalytic activity"/>
    <property type="evidence" value="ECO:0007669"/>
    <property type="project" value="InterPro"/>
</dbReference>
<dbReference type="InterPro" id="IPR055497">
    <property type="entry name" value="DUF7069"/>
</dbReference>
<dbReference type="Gene3D" id="1.25.40.20">
    <property type="entry name" value="Ankyrin repeat-containing domain"/>
    <property type="match status" value="1"/>
</dbReference>
<dbReference type="Pfam" id="PF23239">
    <property type="entry name" value="DUF7069"/>
    <property type="match status" value="1"/>
</dbReference>
<dbReference type="EMBL" id="LJBN01000121">
    <property type="protein sequence ID" value="OOQ88032.1"/>
    <property type="molecule type" value="Genomic_DNA"/>
</dbReference>
<dbReference type="PROSITE" id="PS50297">
    <property type="entry name" value="ANK_REP_REGION"/>
    <property type="match status" value="7"/>
</dbReference>
<dbReference type="Pfam" id="PF01048">
    <property type="entry name" value="PNP_UDP_1"/>
    <property type="match status" value="1"/>
</dbReference>
<feature type="repeat" description="ANK" evidence="2">
    <location>
        <begin position="989"/>
        <end position="1021"/>
    </location>
</feature>
<dbReference type="Pfam" id="PF12796">
    <property type="entry name" value="Ank_2"/>
    <property type="match status" value="3"/>
</dbReference>
<dbReference type="PANTHER" id="PTHR22677:SF4">
    <property type="entry name" value="USHER SYNDROME TYPE-1G PROTEIN-LIKE PROTEIN"/>
    <property type="match status" value="1"/>
</dbReference>
<feature type="domain" description="Nucleoside phosphorylase" evidence="3">
    <location>
        <begin position="13"/>
        <end position="291"/>
    </location>
</feature>